<sequence length="210" mass="23636">MAKQTRDAEATKAKIIQNAMLLFAKNGYDATTADEIAQACGVNKAMLFYYYKNKAGLYAAVMSHVLDAIHEEIITKDKCCVSPVADLEAFIKTYATYCDNNPYVSSLILRELSDSGAHLPEMMFASLRKLFGLLSEILREGEKQGLFYNIEPMIIHFMIVGTINLLVTTKSMRKNAVSLEEDLDTCSDCDIDEISHYIFTKVKLMLEMKK</sequence>
<dbReference type="SUPFAM" id="SSF48498">
    <property type="entry name" value="Tetracyclin repressor-like, C-terminal domain"/>
    <property type="match status" value="1"/>
</dbReference>
<dbReference type="InterPro" id="IPR001647">
    <property type="entry name" value="HTH_TetR"/>
</dbReference>
<keyword evidence="2" id="KW-1133">Transmembrane helix</keyword>
<dbReference type="InterPro" id="IPR036271">
    <property type="entry name" value="Tet_transcr_reg_TetR-rel_C_sf"/>
</dbReference>
<evidence type="ECO:0000313" key="4">
    <source>
        <dbReference type="EMBL" id="SFV61815.1"/>
    </source>
</evidence>
<dbReference type="PROSITE" id="PS50977">
    <property type="entry name" value="HTH_TETR_2"/>
    <property type="match status" value="1"/>
</dbReference>
<reference evidence="4" key="1">
    <citation type="submission" date="2016-10" db="EMBL/GenBank/DDBJ databases">
        <authorList>
            <person name="de Groot N.N."/>
        </authorList>
    </citation>
    <scope>NUCLEOTIDE SEQUENCE</scope>
</reference>
<dbReference type="InterPro" id="IPR009057">
    <property type="entry name" value="Homeodomain-like_sf"/>
</dbReference>
<feature type="transmembrane region" description="Helical" evidence="2">
    <location>
        <begin position="146"/>
        <end position="167"/>
    </location>
</feature>
<evidence type="ECO:0000256" key="2">
    <source>
        <dbReference type="SAM" id="Phobius"/>
    </source>
</evidence>
<evidence type="ECO:0000256" key="1">
    <source>
        <dbReference type="ARBA" id="ARBA00023125"/>
    </source>
</evidence>
<dbReference type="SUPFAM" id="SSF46689">
    <property type="entry name" value="Homeodomain-like"/>
    <property type="match status" value="1"/>
</dbReference>
<gene>
    <name evidence="4" type="ORF">MNB_SM-6-1250</name>
</gene>
<keyword evidence="2" id="KW-0812">Transmembrane</keyword>
<dbReference type="PANTHER" id="PTHR30328">
    <property type="entry name" value="TRANSCRIPTIONAL REPRESSOR"/>
    <property type="match status" value="1"/>
</dbReference>
<dbReference type="InterPro" id="IPR041474">
    <property type="entry name" value="NicS_C"/>
</dbReference>
<proteinExistence type="predicted"/>
<protein>
    <submittedName>
        <fullName evidence="4">Transcriptional regulator, TetR family</fullName>
    </submittedName>
</protein>
<evidence type="ECO:0000259" key="3">
    <source>
        <dbReference type="PROSITE" id="PS50977"/>
    </source>
</evidence>
<keyword evidence="2" id="KW-0472">Membrane</keyword>
<dbReference type="Gene3D" id="1.10.357.10">
    <property type="entry name" value="Tetracycline Repressor, domain 2"/>
    <property type="match status" value="1"/>
</dbReference>
<dbReference type="GO" id="GO:0003677">
    <property type="term" value="F:DNA binding"/>
    <property type="evidence" value="ECO:0007669"/>
    <property type="project" value="UniProtKB-KW"/>
</dbReference>
<feature type="domain" description="HTH tetR-type" evidence="3">
    <location>
        <begin position="9"/>
        <end position="69"/>
    </location>
</feature>
<dbReference type="Pfam" id="PF00440">
    <property type="entry name" value="TetR_N"/>
    <property type="match status" value="1"/>
</dbReference>
<dbReference type="Pfam" id="PF17938">
    <property type="entry name" value="TetR_C_29"/>
    <property type="match status" value="1"/>
</dbReference>
<dbReference type="InterPro" id="IPR050109">
    <property type="entry name" value="HTH-type_TetR-like_transc_reg"/>
</dbReference>
<dbReference type="AlphaFoldDB" id="A0A1W1C7T8"/>
<accession>A0A1W1C7T8</accession>
<dbReference type="EMBL" id="FPHK01000056">
    <property type="protein sequence ID" value="SFV61815.1"/>
    <property type="molecule type" value="Genomic_DNA"/>
</dbReference>
<name>A0A1W1C7T8_9ZZZZ</name>
<dbReference type="PRINTS" id="PR00455">
    <property type="entry name" value="HTHTETR"/>
</dbReference>
<dbReference type="PANTHER" id="PTHR30328:SF54">
    <property type="entry name" value="HTH-TYPE TRANSCRIPTIONAL REPRESSOR SCO4008"/>
    <property type="match status" value="1"/>
</dbReference>
<organism evidence="4">
    <name type="scientific">hydrothermal vent metagenome</name>
    <dbReference type="NCBI Taxonomy" id="652676"/>
    <lineage>
        <taxon>unclassified sequences</taxon>
        <taxon>metagenomes</taxon>
        <taxon>ecological metagenomes</taxon>
    </lineage>
</organism>
<keyword evidence="1" id="KW-0238">DNA-binding</keyword>